<reference evidence="10" key="1">
    <citation type="submission" date="2020-05" db="EMBL/GenBank/DDBJ databases">
        <authorList>
            <person name="Chiriac C."/>
            <person name="Salcher M."/>
            <person name="Ghai R."/>
            <person name="Kavagutti S V."/>
        </authorList>
    </citation>
    <scope>NUCLEOTIDE SEQUENCE</scope>
</reference>
<evidence type="ECO:0000313" key="12">
    <source>
        <dbReference type="EMBL" id="CAB5230729.1"/>
    </source>
</evidence>
<feature type="region of interest" description="Disordered" evidence="1">
    <location>
        <begin position="1"/>
        <end position="25"/>
    </location>
</feature>
<sequence length="99" mass="11607">MKRTEQEEIKRDKAKAVKNSGRGLRKGDASLNKFLLDYKHNERTFTLTLKAWNKMRKDAWNASYKYPCISVVFGENSETKVAIIDWEVFQELVKGSEYE</sequence>
<dbReference type="EMBL" id="LR796980">
    <property type="protein sequence ID" value="CAB4178947.1"/>
    <property type="molecule type" value="Genomic_DNA"/>
</dbReference>
<evidence type="ECO:0000313" key="10">
    <source>
        <dbReference type="EMBL" id="CAB4216155.1"/>
    </source>
</evidence>
<dbReference type="EMBL" id="LR796709">
    <property type="protein sequence ID" value="CAB4161262.1"/>
    <property type="molecule type" value="Genomic_DNA"/>
</dbReference>
<dbReference type="EMBL" id="LR796461">
    <property type="protein sequence ID" value="CAB4146192.1"/>
    <property type="molecule type" value="Genomic_DNA"/>
</dbReference>
<evidence type="ECO:0000313" key="2">
    <source>
        <dbReference type="EMBL" id="CAB4135640.1"/>
    </source>
</evidence>
<proteinExistence type="predicted"/>
<dbReference type="EMBL" id="LR796917">
    <property type="protein sequence ID" value="CAB4173806.1"/>
    <property type="molecule type" value="Genomic_DNA"/>
</dbReference>
<dbReference type="EMBL" id="LR797492">
    <property type="protein sequence ID" value="CAB4220118.1"/>
    <property type="molecule type" value="Genomic_DNA"/>
</dbReference>
<dbReference type="EMBL" id="LR797130">
    <property type="protein sequence ID" value="CAB4188820.1"/>
    <property type="molecule type" value="Genomic_DNA"/>
</dbReference>
<evidence type="ECO:0000313" key="3">
    <source>
        <dbReference type="EMBL" id="CAB4146192.1"/>
    </source>
</evidence>
<gene>
    <name evidence="7" type="ORF">UFOVP1031_15</name>
    <name evidence="8" type="ORF">UFOVP1172_120</name>
    <name evidence="9" type="ORF">UFOVP1240_25</name>
    <name evidence="10" type="ORF">UFOVP1486_82</name>
    <name evidence="12" type="ORF">UFOVP1578_87</name>
    <name evidence="11" type="ORF">UFOVP1630_79</name>
    <name evidence="2" type="ORF">UFOVP288_42</name>
    <name evidence="3" type="ORF">UFOVP483_154</name>
    <name evidence="4" type="ORF">UFOVP573_73</name>
    <name evidence="5" type="ORF">UFOVP769_42</name>
    <name evidence="6" type="ORF">UFOVP962_10</name>
</gene>
<evidence type="ECO:0000313" key="11">
    <source>
        <dbReference type="EMBL" id="CAB4220118.1"/>
    </source>
</evidence>
<name>A0A6J5SNI0_9CAUD</name>
<dbReference type="EMBL" id="LR797434">
    <property type="protein sequence ID" value="CAB4216155.1"/>
    <property type="molecule type" value="Genomic_DNA"/>
</dbReference>
<feature type="compositionally biased region" description="Basic and acidic residues" evidence="1">
    <location>
        <begin position="1"/>
        <end position="15"/>
    </location>
</feature>
<evidence type="ECO:0000313" key="7">
    <source>
        <dbReference type="EMBL" id="CAB4178947.1"/>
    </source>
</evidence>
<dbReference type="EMBL" id="LR796548">
    <property type="protein sequence ID" value="CAB4150941.1"/>
    <property type="molecule type" value="Genomic_DNA"/>
</dbReference>
<dbReference type="EMBL" id="LR798423">
    <property type="protein sequence ID" value="CAB5230729.1"/>
    <property type="molecule type" value="Genomic_DNA"/>
</dbReference>
<evidence type="ECO:0000313" key="8">
    <source>
        <dbReference type="EMBL" id="CAB4188820.1"/>
    </source>
</evidence>
<accession>A0A6J5SNI0</accession>
<dbReference type="EMBL" id="LR796305">
    <property type="protein sequence ID" value="CAB4135640.1"/>
    <property type="molecule type" value="Genomic_DNA"/>
</dbReference>
<evidence type="ECO:0000313" key="4">
    <source>
        <dbReference type="EMBL" id="CAB4150941.1"/>
    </source>
</evidence>
<evidence type="ECO:0000313" key="9">
    <source>
        <dbReference type="EMBL" id="CAB4191949.1"/>
    </source>
</evidence>
<evidence type="ECO:0000313" key="5">
    <source>
        <dbReference type="EMBL" id="CAB4161262.1"/>
    </source>
</evidence>
<organism evidence="10">
    <name type="scientific">uncultured Caudovirales phage</name>
    <dbReference type="NCBI Taxonomy" id="2100421"/>
    <lineage>
        <taxon>Viruses</taxon>
        <taxon>Duplodnaviria</taxon>
        <taxon>Heunggongvirae</taxon>
        <taxon>Uroviricota</taxon>
        <taxon>Caudoviricetes</taxon>
        <taxon>Peduoviridae</taxon>
        <taxon>Maltschvirus</taxon>
        <taxon>Maltschvirus maltsch</taxon>
    </lineage>
</organism>
<evidence type="ECO:0000313" key="6">
    <source>
        <dbReference type="EMBL" id="CAB4173806.1"/>
    </source>
</evidence>
<protein>
    <submittedName>
        <fullName evidence="10">Uncharacterized protein</fullName>
    </submittedName>
</protein>
<dbReference type="EMBL" id="LR797180">
    <property type="protein sequence ID" value="CAB4191949.1"/>
    <property type="molecule type" value="Genomic_DNA"/>
</dbReference>
<evidence type="ECO:0000256" key="1">
    <source>
        <dbReference type="SAM" id="MobiDB-lite"/>
    </source>
</evidence>